<name>A0A0B0NKA7_GOSAR</name>
<feature type="repeat" description="WD" evidence="3">
    <location>
        <begin position="50"/>
        <end position="82"/>
    </location>
</feature>
<dbReference type="Proteomes" id="UP000032142">
    <property type="component" value="Unassembled WGS sequence"/>
</dbReference>
<evidence type="ECO:0000256" key="2">
    <source>
        <dbReference type="ARBA" id="ARBA00022737"/>
    </source>
</evidence>
<evidence type="ECO:0000313" key="4">
    <source>
        <dbReference type="EMBL" id="KHG14973.1"/>
    </source>
</evidence>
<protein>
    <submittedName>
        <fullName evidence="4">DDB1-and CUL4-associated factor 8</fullName>
    </submittedName>
</protein>
<dbReference type="PROSITE" id="PS50082">
    <property type="entry name" value="WD_REPEATS_2"/>
    <property type="match status" value="1"/>
</dbReference>
<evidence type="ECO:0000256" key="1">
    <source>
        <dbReference type="ARBA" id="ARBA00022574"/>
    </source>
</evidence>
<dbReference type="Gene3D" id="2.130.10.10">
    <property type="entry name" value="YVTN repeat-like/Quinoprotein amine dehydrogenase"/>
    <property type="match status" value="1"/>
</dbReference>
<gene>
    <name evidence="4" type="ORF">F383_05876</name>
</gene>
<keyword evidence="5" id="KW-1185">Reference proteome</keyword>
<proteinExistence type="predicted"/>
<sequence length="578" mass="65744">METTNFKRIKHGFFPEIVNREMRISSPQTFSRHFSSSQVIVEKIDLYGKLNGHEGCVNTVEFNFNGDILVSGSDDKHVMLWNWATKTKTLCYASGHLDNIFQARIMPLTDDKRIITSSADGQVRLGEILDNGQVKTGRLGKHQGRVHSLAVEPGSPHIFFSCGEEGLVQHYDLRCGSALKLFHCFSFKETNSPPLNIRLNAIIIDPRNPNYFAIGGSDEYARVYDIRRYQSDGSNVSDEHVNLFCPRHLFHSNHVHITGLAYSKASELLVSYNDELIYLFQENMGLGPSPLSLESETQLRNEEPQVYAGHRNSRTVKGVSFFGPKDEYVMSGSDCGHIFIWRKKGAKLVRVMVGDRRIVNHLEPHPCMPFLATCGFDKDVKLWAPMAGDAPALPENLKKITESNRQNREDQSPATLAPDVIMHVVRLQRRQMFEYVERRYSRPDLESDEEDGDEDYISGLTNDITFSEEYPGELTAVNDFSLPERSQLGKLVFAYRMNAYGYSKYYFFHLDSATIYKQFSIIISVVGWHGARRKAKSGPYSQLCGICRSCRDNKCQYDTHNQVRPRRDPSNQINHGGA</sequence>
<dbReference type="Pfam" id="PF00400">
    <property type="entry name" value="WD40"/>
    <property type="match status" value="3"/>
</dbReference>
<dbReference type="GO" id="GO:0005737">
    <property type="term" value="C:cytoplasm"/>
    <property type="evidence" value="ECO:0007669"/>
    <property type="project" value="TreeGrafter"/>
</dbReference>
<evidence type="ECO:0000313" key="5">
    <source>
        <dbReference type="Proteomes" id="UP000032142"/>
    </source>
</evidence>
<dbReference type="SUPFAM" id="SSF50978">
    <property type="entry name" value="WD40 repeat-like"/>
    <property type="match status" value="1"/>
</dbReference>
<evidence type="ECO:0000256" key="3">
    <source>
        <dbReference type="PROSITE-ProRule" id="PRU00221"/>
    </source>
</evidence>
<accession>A0A0B0NKA7</accession>
<dbReference type="InterPro" id="IPR001680">
    <property type="entry name" value="WD40_rpt"/>
</dbReference>
<dbReference type="PANTHER" id="PTHR15574">
    <property type="entry name" value="WD REPEAT DOMAIN-CONTAINING FAMILY"/>
    <property type="match status" value="1"/>
</dbReference>
<dbReference type="AlphaFoldDB" id="A0A0B0NKA7"/>
<dbReference type="InterPro" id="IPR036322">
    <property type="entry name" value="WD40_repeat_dom_sf"/>
</dbReference>
<organism evidence="4 5">
    <name type="scientific">Gossypium arboreum</name>
    <name type="common">Tree cotton</name>
    <name type="synonym">Gossypium nanking</name>
    <dbReference type="NCBI Taxonomy" id="29729"/>
    <lineage>
        <taxon>Eukaryota</taxon>
        <taxon>Viridiplantae</taxon>
        <taxon>Streptophyta</taxon>
        <taxon>Embryophyta</taxon>
        <taxon>Tracheophyta</taxon>
        <taxon>Spermatophyta</taxon>
        <taxon>Magnoliopsida</taxon>
        <taxon>eudicotyledons</taxon>
        <taxon>Gunneridae</taxon>
        <taxon>Pentapetalae</taxon>
        <taxon>rosids</taxon>
        <taxon>malvids</taxon>
        <taxon>Malvales</taxon>
        <taxon>Malvaceae</taxon>
        <taxon>Malvoideae</taxon>
        <taxon>Gossypium</taxon>
    </lineage>
</organism>
<dbReference type="PROSITE" id="PS50294">
    <property type="entry name" value="WD_REPEATS_REGION"/>
    <property type="match status" value="1"/>
</dbReference>
<dbReference type="PANTHER" id="PTHR15574:SF65">
    <property type="entry name" value="TRANSDUCIN_WD40 REPEAT-LIKE SUPERFAMILY PROTEIN"/>
    <property type="match status" value="1"/>
</dbReference>
<dbReference type="InterPro" id="IPR045151">
    <property type="entry name" value="DCAF8"/>
</dbReference>
<keyword evidence="1 3" id="KW-0853">WD repeat</keyword>
<dbReference type="EMBL" id="KN402721">
    <property type="protein sequence ID" value="KHG14973.1"/>
    <property type="molecule type" value="Genomic_DNA"/>
</dbReference>
<keyword evidence="2" id="KW-0677">Repeat</keyword>
<dbReference type="InterPro" id="IPR015943">
    <property type="entry name" value="WD40/YVTN_repeat-like_dom_sf"/>
</dbReference>
<dbReference type="GO" id="GO:0080008">
    <property type="term" value="C:Cul4-RING E3 ubiquitin ligase complex"/>
    <property type="evidence" value="ECO:0007669"/>
    <property type="project" value="TreeGrafter"/>
</dbReference>
<dbReference type="SMART" id="SM00320">
    <property type="entry name" value="WD40"/>
    <property type="match status" value="7"/>
</dbReference>
<reference evidence="5" key="1">
    <citation type="submission" date="2014-09" db="EMBL/GenBank/DDBJ databases">
        <authorList>
            <person name="Mudge J."/>
            <person name="Ramaraj T."/>
            <person name="Lindquist I.E."/>
            <person name="Bharti A.K."/>
            <person name="Sundararajan A."/>
            <person name="Cameron C.T."/>
            <person name="Woodward J.E."/>
            <person name="May G.D."/>
            <person name="Brubaker C."/>
            <person name="Broadhvest J."/>
            <person name="Wilkins T.A."/>
        </authorList>
    </citation>
    <scope>NUCLEOTIDE SEQUENCE</scope>
    <source>
        <strain evidence="5">cv. AKA8401</strain>
    </source>
</reference>